<reference evidence="3" key="1">
    <citation type="submission" date="2016-10" db="EMBL/GenBank/DDBJ databases">
        <authorList>
            <person name="Varghese N."/>
            <person name="Submissions S."/>
        </authorList>
    </citation>
    <scope>NUCLEOTIDE SEQUENCE [LARGE SCALE GENOMIC DNA]</scope>
    <source>
        <strain evidence="3">ATCC 25963</strain>
    </source>
</reference>
<dbReference type="PROSITE" id="PS51257">
    <property type="entry name" value="PROKAR_LIPOPROTEIN"/>
    <property type="match status" value="1"/>
</dbReference>
<feature type="compositionally biased region" description="Polar residues" evidence="1">
    <location>
        <begin position="44"/>
        <end position="60"/>
    </location>
</feature>
<dbReference type="EMBL" id="FOMX01000012">
    <property type="protein sequence ID" value="SFE32868.1"/>
    <property type="molecule type" value="Genomic_DNA"/>
</dbReference>
<protein>
    <submittedName>
        <fullName evidence="2">Uncharacterized protein</fullName>
    </submittedName>
</protein>
<evidence type="ECO:0000313" key="3">
    <source>
        <dbReference type="Proteomes" id="UP000199400"/>
    </source>
</evidence>
<name>A0A1I1ZND7_9BACT</name>
<dbReference type="Proteomes" id="UP000199400">
    <property type="component" value="Unassembled WGS sequence"/>
</dbReference>
<evidence type="ECO:0000256" key="1">
    <source>
        <dbReference type="SAM" id="MobiDB-lite"/>
    </source>
</evidence>
<dbReference type="OrthoDB" id="5505241at2"/>
<dbReference type="AlphaFoldDB" id="A0A1I1ZND7"/>
<accession>A0A1I1ZND7</accession>
<proteinExistence type="predicted"/>
<sequence length="286" mass="28008">MSRLGAAGFVVLLTLGGCVTGEQGDESETEAGGGPDAGPGASATTDEAQTSSPVPTTSGDTGEVAGECSVWMQDCPPGAKCVPFDSTGTGVVDGTRCVEIAGSAGKAGDPCTAEGGIVGLDDCDADLLCWLLDADGHGTCTPMCGGTPASPTCGSGLVCDVSTGGLLALCLTSCNPLAPTCPIGQICIPSMAGGFVCDGDVSGDAGFYGDPCEFLNVCDPGLLCAAASNVPGCDAPGCCTEFCDLSLAPSMPDMCSGAPEQECLAFFDQGTAPPGLEDVGLCGIKQ</sequence>
<keyword evidence="3" id="KW-1185">Reference proteome</keyword>
<feature type="region of interest" description="Disordered" evidence="1">
    <location>
        <begin position="20"/>
        <end position="63"/>
    </location>
</feature>
<organism evidence="2 3">
    <name type="scientific">Nannocystis exedens</name>
    <dbReference type="NCBI Taxonomy" id="54"/>
    <lineage>
        <taxon>Bacteria</taxon>
        <taxon>Pseudomonadati</taxon>
        <taxon>Myxococcota</taxon>
        <taxon>Polyangia</taxon>
        <taxon>Nannocystales</taxon>
        <taxon>Nannocystaceae</taxon>
        <taxon>Nannocystis</taxon>
    </lineage>
</organism>
<dbReference type="RefSeq" id="WP_143140660.1">
    <property type="nucleotide sequence ID" value="NZ_FOMX01000012.1"/>
</dbReference>
<evidence type="ECO:0000313" key="2">
    <source>
        <dbReference type="EMBL" id="SFE32868.1"/>
    </source>
</evidence>
<gene>
    <name evidence="2" type="ORF">SAMN02745121_03854</name>
</gene>